<keyword evidence="1" id="KW-0695">RNA-directed DNA polymerase</keyword>
<dbReference type="AlphaFoldDB" id="A0A5B6UYS1"/>
<keyword evidence="1" id="KW-0808">Transferase</keyword>
<gene>
    <name evidence="1" type="ORF">EPI10_013744</name>
</gene>
<accession>A0A5B6UYS1</accession>
<comment type="caution">
    <text evidence="1">The sequence shown here is derived from an EMBL/GenBank/DDBJ whole genome shotgun (WGS) entry which is preliminary data.</text>
</comment>
<name>A0A5B6UYS1_9ROSI</name>
<dbReference type="Proteomes" id="UP000325315">
    <property type="component" value="Unassembled WGS sequence"/>
</dbReference>
<dbReference type="EMBL" id="SMMG02000010">
    <property type="protein sequence ID" value="KAA3459235.1"/>
    <property type="molecule type" value="Genomic_DNA"/>
</dbReference>
<sequence length="85" mass="9836">MIYNAEIDWGPRPLKFINGWFKKKECVGLIEKEWSNIGSLNGHVARKLRKLKGVLRKWNGDNGNVLENRIVECGDRIKVLDEISE</sequence>
<evidence type="ECO:0000313" key="2">
    <source>
        <dbReference type="Proteomes" id="UP000325315"/>
    </source>
</evidence>
<protein>
    <submittedName>
        <fullName evidence="1">Reverse transcriptase</fullName>
    </submittedName>
</protein>
<keyword evidence="1" id="KW-0548">Nucleotidyltransferase</keyword>
<organism evidence="1 2">
    <name type="scientific">Gossypium australe</name>
    <dbReference type="NCBI Taxonomy" id="47621"/>
    <lineage>
        <taxon>Eukaryota</taxon>
        <taxon>Viridiplantae</taxon>
        <taxon>Streptophyta</taxon>
        <taxon>Embryophyta</taxon>
        <taxon>Tracheophyta</taxon>
        <taxon>Spermatophyta</taxon>
        <taxon>Magnoliopsida</taxon>
        <taxon>eudicotyledons</taxon>
        <taxon>Gunneridae</taxon>
        <taxon>Pentapetalae</taxon>
        <taxon>rosids</taxon>
        <taxon>malvids</taxon>
        <taxon>Malvales</taxon>
        <taxon>Malvaceae</taxon>
        <taxon>Malvoideae</taxon>
        <taxon>Gossypium</taxon>
    </lineage>
</organism>
<dbReference type="GO" id="GO:0003964">
    <property type="term" value="F:RNA-directed DNA polymerase activity"/>
    <property type="evidence" value="ECO:0007669"/>
    <property type="project" value="UniProtKB-KW"/>
</dbReference>
<reference evidence="2" key="1">
    <citation type="journal article" date="2019" name="Plant Biotechnol. J.">
        <title>Genome sequencing of the Australian wild diploid species Gossypium australe highlights disease resistance and delayed gland morphogenesis.</title>
        <authorList>
            <person name="Cai Y."/>
            <person name="Cai X."/>
            <person name="Wang Q."/>
            <person name="Wang P."/>
            <person name="Zhang Y."/>
            <person name="Cai C."/>
            <person name="Xu Y."/>
            <person name="Wang K."/>
            <person name="Zhou Z."/>
            <person name="Wang C."/>
            <person name="Geng S."/>
            <person name="Li B."/>
            <person name="Dong Q."/>
            <person name="Hou Y."/>
            <person name="Wang H."/>
            <person name="Ai P."/>
            <person name="Liu Z."/>
            <person name="Yi F."/>
            <person name="Sun M."/>
            <person name="An G."/>
            <person name="Cheng J."/>
            <person name="Zhang Y."/>
            <person name="Shi Q."/>
            <person name="Xie Y."/>
            <person name="Shi X."/>
            <person name="Chang Y."/>
            <person name="Huang F."/>
            <person name="Chen Y."/>
            <person name="Hong S."/>
            <person name="Mi L."/>
            <person name="Sun Q."/>
            <person name="Zhang L."/>
            <person name="Zhou B."/>
            <person name="Peng R."/>
            <person name="Zhang X."/>
            <person name="Liu F."/>
        </authorList>
    </citation>
    <scope>NUCLEOTIDE SEQUENCE [LARGE SCALE GENOMIC DNA]</scope>
    <source>
        <strain evidence="2">cv. PA1801</strain>
    </source>
</reference>
<dbReference type="OrthoDB" id="692400at2759"/>
<evidence type="ECO:0000313" key="1">
    <source>
        <dbReference type="EMBL" id="KAA3459235.1"/>
    </source>
</evidence>
<keyword evidence="2" id="KW-1185">Reference proteome</keyword>
<proteinExistence type="predicted"/>